<organism evidence="2 3">
    <name type="scientific">Symbiodinium natans</name>
    <dbReference type="NCBI Taxonomy" id="878477"/>
    <lineage>
        <taxon>Eukaryota</taxon>
        <taxon>Sar</taxon>
        <taxon>Alveolata</taxon>
        <taxon>Dinophyceae</taxon>
        <taxon>Suessiales</taxon>
        <taxon>Symbiodiniaceae</taxon>
        <taxon>Symbiodinium</taxon>
    </lineage>
</organism>
<sequence>MRRCCPASSWVRGFVRGGTKDARSTFGFEVPSVTAREGGSEVSFQNVAAEHWEAARKQWISARASAAGGAFAAWSLHLPPARSSSPRRRLYAETVSESSMARLFKGVQSHLDTASLRDEAPSHESSILRHIDLTTDHVPAGRASNSLAPGGGRRRATLGDGGNHVLFSYFISFQSGFPKMDPEETKGKTKSTKVWKVCYCAGFDFDNGAADGGVVTVCSNNAPQDFPQEIGLMIVINVQSLMGQAGSTDITVYPTLRFGLVINCGHDGVQNREPDSVSGGCTTTDTARYKIIRFSSESYKPYYDPDAGCRFLPQASTVLDGAKVLGGHLGPANCEGPSTCNDIPEEVMSGKAPTFLDVQIDASYENRVMVAATYDVCYCDENCLNSAYWFKAGTLDVEPVDSHFTIDYTTGSYGELPAIVNTGRLLVILGKGTDASPVQGSWTGGTDAKTREMKFLRDDDGNVDKDSCLNTEQPLGISGHRLISGNTDYTQPETILEALDPGRPRGQLYGLVCNTADPPVCAANIRISVPGWYAVCYCDSNCNEVSNWAVFGRELVAGPLARQTWTRYTGVTFSIDVEGFDLKDTNRALILSTSQQPQDCGNVAPTANAFGPVGQASLHTRETTNSRMTTMVWSDMGTEISFDRSHGLKDGDRVRLSGVNPDPSDNSLAARNLALKRADMYNTVHEVFVSCDDDVTSCWKILVPIRFAAAEFPNIPNVPSVAWSRTSKETFTRIKVADGAQSPEGRGYVVCWCNECGLAATDFGSYVGQAGSITVKMPNSMPEAYLGLTTIMPDQSPGSTAPGSPVAIAFVTGDVAHYATATGQQHLVFEIMPGLDEAAGVVRDVLLPRTNLLEPLVASADTDEPAEARQDFCGKIFVELWSEDPDGFPMPDGCYYSEDNTDPSMIVKQLHILFSERNHLKKNTRYMAITNMNILGELKFDFPPSGAVWVWSMDDAFNNPFGVIEKGAAYPSPETRVPPRDTLGVPQFSQVGDPRFHDEGTPATGFRLLGTNGALIEEMLTFCIPHDEKNPSVSPTIDNQCKVCFSEEECGNGGNGVPPDPSLSFCRSPIDLKCPQANGNLLNVRAFAFELKARLGYPIKPQSILRLWLHPLTQWNIGPSCQVGFFANACTPPAVGGTCSSPICQPESVVGGTVVGIASWPVNTLKIVLPNIMADVTNLVPMAMEIGNLPLPAGGFFPSVVTAEITKDDGFAPDYWDIPKALAVATVQGGGARLYKKPEILAAALVSKVGDGNQAPFKGDTGNRIYARIAFGTTFHGFGNLVEIQFKLPVGYACAMSQQGGTVPDLQLLASKFPSTKGRLGGKLTEVRYRNIPATPNVMCQLTLLQDMIVYARSVYFVELVVDNPSAALKRDDPTNMWSVGVVHNGFNPAETIQDKLLSTQQLSFCPAPRSTLLCLEDLGMDYAGSISVLGKLTDFFIAPSQYGVGQLNTLSVFFMTEQEVGSLTSVETEIWVDAPSGFDFGQYCSVSTLDPIYYIPEGRGTSPLPTGQLIPCVGAPTSDSELTYNRAKISTTGRLLRATFYGFGVQVKNADIYVRTQLNEWRLWTYVKATGYGVDGTYETARVNERVPAGPDTSWGMYLQSMPLENFQVAFSTSRPTVSGVPPADITVLPIIVTFPTTRAIRVTAPAGYEWDFEQVDFRYQAPGVGVNPLNVVDGAEADIPISGKPARPNSEPKNVLTMDYMQLAWTPGVKYGFACKIRIPMVPPTGSANQFTIEFGYNEDLLANRLEAGTADAPVVQRLINGEITYTTSIMDLTVDITFALETITTIPEGGGLVIIGPPNFLFQQYCQPKPATSFPELPYDSTCLYSQITATGQPRISIIAGPQGIPGMYYKFSLAARNPPQAVALVDAGVWTLLSYSLISEEIVLDQNTTIPGYAVARPMVSASLVMHPRVDCTFTTLEERAIDATLPETFCDFEHWQFYPPRGYRDDRPNRPTQLIFKMQLGAQVQDTGVLTVRAPDGYVFDAECRVVTKPSSRIFNDSAVDGTLPAVPNNVPLDPGLPYTVRGYAQRYNTWPDAVDTLSCLGRGNEARITFTAGLALFNTYLFRLSVLQNPPVTPEYNYFLLEYNGEASLPFPGIDIWAFGNTTIVPTTTAASRADYSTSNEVTIQLRPVNVVPNGGHLRVTAPSGFLVPTACIMTLRVHESEMPNISAYAPGPERAQLLLWAEFLPSHLVCQGDQTPSSRGRLQLTQEGKYMKKGVLYVMTLQVSNPQTTSAVPEDWHVQSYEDLTVNNIIDESYIPGFIINTAVQSFAYLAPESTNALIKQRLDFNMSFPGIAAIGDRIQIVAPVSYMFSEPGDRRCPQYIFLDGAMTKTIPSCSANTINWHLMDESIPALSPVRFMVQVQNPPRTPTINLFQVRQLDANGTLKSSRMITGYEIVPELVSPMVMQAPAIFPCRIDVNLVTGLPCEGTGSFSAAIISFTATRSAELVSMQAHVNGDSYDFTNARFGDGMDGPIVVYGRNEKIVVIEMMVHDGVQASITIHNVRNPMTPGISKWSVTTYVKGPIPGVPTTTTVMPVVACSTIGGICGMFPQPEARRDEKLDLESMAVLGYISALSNSFINPIYYGVNDALVTFELRGETPHEVNDVLVVTRPPGYTLHAGGLRALRSVSFGENGLDFRRKWSTDFNNPEDYYAVLTQPVPAGTTIRFQLGVASPPLAEKVMNWHFTTWRVEPLVDEDGAIVDASMPIYPWIGRTITATGTSDGAFSGFLLVGQVPFSVTPSLQTPGAEIKLTINFGVADGVEADESVRMEVSAPDGFVFADSCRYGGSPIFSKCTGFLNQATLVTARPRLRGSDITVDLRVSNPGLTPSPNYFYVALFQDESTQYVRWSQTLSYEIMGMGVVYKGNNQLGEAASGFFTFTPVRPSPSPVVHIVVTPPPNAGFRVLCTGISPLGFVFMPNCEHGGLSWLKDPSLSFPNPDVHSDVMIWLVFLSTGVTVLAERPHVDADGFRQVSLQADGPASFLDLWRRSSAKEQHHHKVQPQSWQQEAMTGTANDETKTEKATTGTANDETKTEKESPPNKGSNPDDQEISDPAPPREEDAEIPGSQTWKQAKEMNTCELREAYPCGPKLIHCCCRFGCEFVENIDKCDKCKDDAAIVKANMIPASQLWEKRVKEGICNAARSHPCGPGCCCNAGWSWSKELRICQSEEEKAAGKEKGSDNGQDKSGDSNESQSDDDGGGSGSSEKSFAKAAGGLGGALAIFLWAQVQV</sequence>
<evidence type="ECO:0000313" key="2">
    <source>
        <dbReference type="EMBL" id="CAE7222377.1"/>
    </source>
</evidence>
<feature type="compositionally biased region" description="Polar residues" evidence="1">
    <location>
        <begin position="3005"/>
        <end position="3019"/>
    </location>
</feature>
<keyword evidence="3" id="KW-1185">Reference proteome</keyword>
<protein>
    <submittedName>
        <fullName evidence="2">Slc10a7 protein</fullName>
    </submittedName>
</protein>
<dbReference type="EMBL" id="CAJNDS010000609">
    <property type="protein sequence ID" value="CAE7222377.1"/>
    <property type="molecule type" value="Genomic_DNA"/>
</dbReference>
<proteinExistence type="predicted"/>
<feature type="region of interest" description="Disordered" evidence="1">
    <location>
        <begin position="3177"/>
        <end position="3212"/>
    </location>
</feature>
<feature type="region of interest" description="Disordered" evidence="1">
    <location>
        <begin position="2997"/>
        <end position="3073"/>
    </location>
</feature>
<name>A0A812K878_9DINO</name>
<evidence type="ECO:0000313" key="3">
    <source>
        <dbReference type="Proteomes" id="UP000604046"/>
    </source>
</evidence>
<accession>A0A812K878</accession>
<dbReference type="Proteomes" id="UP000604046">
    <property type="component" value="Unassembled WGS sequence"/>
</dbReference>
<evidence type="ECO:0000256" key="1">
    <source>
        <dbReference type="SAM" id="MobiDB-lite"/>
    </source>
</evidence>
<comment type="caution">
    <text evidence="2">The sequence shown here is derived from an EMBL/GenBank/DDBJ whole genome shotgun (WGS) entry which is preliminary data.</text>
</comment>
<feature type="compositionally biased region" description="Basic and acidic residues" evidence="1">
    <location>
        <begin position="3034"/>
        <end position="3043"/>
    </location>
</feature>
<gene>
    <name evidence="2" type="primary">slc10a7</name>
    <name evidence="2" type="ORF">SNAT2548_LOCUS8276</name>
</gene>
<reference evidence="2" key="1">
    <citation type="submission" date="2021-02" db="EMBL/GenBank/DDBJ databases">
        <authorList>
            <person name="Dougan E. K."/>
            <person name="Rhodes N."/>
            <person name="Thang M."/>
            <person name="Chan C."/>
        </authorList>
    </citation>
    <scope>NUCLEOTIDE SEQUENCE</scope>
</reference>
<dbReference type="OrthoDB" id="416754at2759"/>
<feature type="compositionally biased region" description="Basic and acidic residues" evidence="1">
    <location>
        <begin position="3177"/>
        <end position="3193"/>
    </location>
</feature>